<dbReference type="HAMAP" id="MF_01021">
    <property type="entry name" value="HisI"/>
    <property type="match status" value="1"/>
</dbReference>
<protein>
    <recommendedName>
        <fullName evidence="14">Phosphoribosyl-AMP cyclohydrolase</fullName>
        <shortName evidence="14">PRA-CH</shortName>
        <ecNumber evidence="14">3.5.4.19</ecNumber>
    </recommendedName>
</protein>
<evidence type="ECO:0000256" key="7">
    <source>
        <dbReference type="ARBA" id="ARBA00022490"/>
    </source>
</evidence>
<dbReference type="InterPro" id="IPR026660">
    <property type="entry name" value="PRA-CH"/>
</dbReference>
<comment type="cofactor">
    <cofactor evidence="14">
        <name>Mg(2+)</name>
        <dbReference type="ChEBI" id="CHEBI:18420"/>
    </cofactor>
    <text evidence="14">Binds 1 Mg(2+) ion per subunit.</text>
</comment>
<comment type="cofactor">
    <cofactor evidence="14">
        <name>Zn(2+)</name>
        <dbReference type="ChEBI" id="CHEBI:29105"/>
    </cofactor>
    <text evidence="14">Binds 1 zinc ion per subunit.</text>
</comment>
<keyword evidence="10 14" id="KW-0378">Hydrolase</keyword>
<evidence type="ECO:0000256" key="14">
    <source>
        <dbReference type="HAMAP-Rule" id="MF_01021"/>
    </source>
</evidence>
<gene>
    <name evidence="14 16" type="primary">hisI</name>
    <name evidence="16" type="ORF">LKD81_03195</name>
</gene>
<dbReference type="InterPro" id="IPR002496">
    <property type="entry name" value="PRib_AMP_CycHydrolase_dom"/>
</dbReference>
<comment type="subcellular location">
    <subcellularLocation>
        <location evidence="14">Cytoplasm</location>
    </subcellularLocation>
</comment>
<dbReference type="GO" id="GO:0005737">
    <property type="term" value="C:cytoplasm"/>
    <property type="evidence" value="ECO:0007669"/>
    <property type="project" value="UniProtKB-SubCell"/>
</dbReference>
<keyword evidence="8 14" id="KW-0028">Amino-acid biosynthesis</keyword>
<dbReference type="Pfam" id="PF01502">
    <property type="entry name" value="PRA-CH"/>
    <property type="match status" value="1"/>
</dbReference>
<evidence type="ECO:0000256" key="1">
    <source>
        <dbReference type="ARBA" id="ARBA00000024"/>
    </source>
</evidence>
<dbReference type="FunFam" id="3.10.20.810:FF:000001">
    <property type="entry name" value="Histidine biosynthesis bifunctional protein HisIE"/>
    <property type="match status" value="1"/>
</dbReference>
<evidence type="ECO:0000256" key="3">
    <source>
        <dbReference type="ARBA" id="ARBA00005169"/>
    </source>
</evidence>
<dbReference type="PANTHER" id="PTHR42945:SF11">
    <property type="entry name" value="PHOSPHORIBOSYL-AMP CYCLOHYDROLASE"/>
    <property type="match status" value="1"/>
</dbReference>
<evidence type="ECO:0000256" key="6">
    <source>
        <dbReference type="ARBA" id="ARBA00008299"/>
    </source>
</evidence>
<feature type="binding site" evidence="14">
    <location>
        <position position="106"/>
    </location>
    <ligand>
        <name>Zn(2+)</name>
        <dbReference type="ChEBI" id="CHEBI:29105"/>
        <note>ligand shared between dimeric partners</note>
    </ligand>
</feature>
<comment type="pathway">
    <text evidence="4">Amino-acid biosynthesis; L-histidine biosynthesis; L-histidine from 5-phospho-alpha-D-ribose 1-diphosphate: step 2/9.</text>
</comment>
<evidence type="ECO:0000256" key="13">
    <source>
        <dbReference type="ARBA" id="ARBA00023102"/>
    </source>
</evidence>
<dbReference type="AlphaFoldDB" id="A0AAE3E8K6"/>
<dbReference type="GO" id="GO:0004636">
    <property type="term" value="F:phosphoribosyl-ATP diphosphatase activity"/>
    <property type="evidence" value="ECO:0007669"/>
    <property type="project" value="UniProtKB-EC"/>
</dbReference>
<dbReference type="InterPro" id="IPR038019">
    <property type="entry name" value="PRib_AMP_CycHydrolase_sf"/>
</dbReference>
<evidence type="ECO:0000256" key="10">
    <source>
        <dbReference type="ARBA" id="ARBA00022801"/>
    </source>
</evidence>
<comment type="pathway">
    <text evidence="3 14">Amino-acid biosynthesis; L-histidine biosynthesis; L-histidine from 5-phospho-alpha-D-ribose 1-diphosphate: step 3/9.</text>
</comment>
<evidence type="ECO:0000256" key="4">
    <source>
        <dbReference type="ARBA" id="ARBA00005204"/>
    </source>
</evidence>
<organism evidence="16 17">
    <name type="scientific">Hominifimenecus microfluidus</name>
    <dbReference type="NCBI Taxonomy" id="2885348"/>
    <lineage>
        <taxon>Bacteria</taxon>
        <taxon>Bacillati</taxon>
        <taxon>Bacillota</taxon>
        <taxon>Clostridia</taxon>
        <taxon>Lachnospirales</taxon>
        <taxon>Lachnospiraceae</taxon>
        <taxon>Hominifimenecus</taxon>
    </lineage>
</organism>
<comment type="function">
    <text evidence="14">Catalyzes the hydrolysis of the adenine ring of phosphoribosyl-AMP.</text>
</comment>
<accession>A0AAE3E8K6</accession>
<keyword evidence="12 14" id="KW-0460">Magnesium</keyword>
<dbReference type="NCBIfam" id="NF000768">
    <property type="entry name" value="PRK00051.1"/>
    <property type="match status" value="1"/>
</dbReference>
<dbReference type="PANTHER" id="PTHR42945">
    <property type="entry name" value="HISTIDINE BIOSYNTHESIS BIFUNCTIONAL PROTEIN"/>
    <property type="match status" value="1"/>
</dbReference>
<keyword evidence="11 14" id="KW-0862">Zinc</keyword>
<feature type="binding site" evidence="14">
    <location>
        <position position="86"/>
    </location>
    <ligand>
        <name>Mg(2+)</name>
        <dbReference type="ChEBI" id="CHEBI:18420"/>
    </ligand>
</feature>
<keyword evidence="9 14" id="KW-0479">Metal-binding</keyword>
<dbReference type="Proteomes" id="UP001198182">
    <property type="component" value="Unassembled WGS sequence"/>
</dbReference>
<dbReference type="GO" id="GO:0004635">
    <property type="term" value="F:phosphoribosyl-AMP cyclohydrolase activity"/>
    <property type="evidence" value="ECO:0007669"/>
    <property type="project" value="UniProtKB-UniRule"/>
</dbReference>
<keyword evidence="17" id="KW-1185">Reference proteome</keyword>
<comment type="subunit">
    <text evidence="14">Homodimer.</text>
</comment>
<proteinExistence type="inferred from homology"/>
<comment type="similarity">
    <text evidence="6">In the N-terminal section; belongs to the PRA-CH family.</text>
</comment>
<comment type="catalytic activity">
    <reaction evidence="1 14">
        <text>1-(5-phospho-beta-D-ribosyl)-5'-AMP + H2O = 1-(5-phospho-beta-D-ribosyl)-5-[(5-phospho-beta-D-ribosylamino)methylideneamino]imidazole-4-carboxamide</text>
        <dbReference type="Rhea" id="RHEA:20049"/>
        <dbReference type="ChEBI" id="CHEBI:15377"/>
        <dbReference type="ChEBI" id="CHEBI:58435"/>
        <dbReference type="ChEBI" id="CHEBI:59457"/>
        <dbReference type="EC" id="3.5.4.19"/>
    </reaction>
</comment>
<feature type="binding site" evidence="14">
    <location>
        <position position="84"/>
    </location>
    <ligand>
        <name>Mg(2+)</name>
        <dbReference type="ChEBI" id="CHEBI:18420"/>
    </ligand>
</feature>
<dbReference type="GO" id="GO:0000105">
    <property type="term" value="P:L-histidine biosynthetic process"/>
    <property type="evidence" value="ECO:0007669"/>
    <property type="project" value="UniProtKB-UniRule"/>
</dbReference>
<comment type="caution">
    <text evidence="16">The sequence shown here is derived from an EMBL/GenBank/DDBJ whole genome shotgun (WGS) entry which is preliminary data.</text>
</comment>
<evidence type="ECO:0000256" key="2">
    <source>
        <dbReference type="ARBA" id="ARBA00001460"/>
    </source>
</evidence>
<comment type="catalytic activity">
    <reaction evidence="2">
        <text>1-(5-phospho-beta-D-ribosyl)-ATP + H2O = 1-(5-phospho-beta-D-ribosyl)-5'-AMP + diphosphate + H(+)</text>
        <dbReference type="Rhea" id="RHEA:22828"/>
        <dbReference type="ChEBI" id="CHEBI:15377"/>
        <dbReference type="ChEBI" id="CHEBI:15378"/>
        <dbReference type="ChEBI" id="CHEBI:33019"/>
        <dbReference type="ChEBI" id="CHEBI:59457"/>
        <dbReference type="ChEBI" id="CHEBI:73183"/>
        <dbReference type="EC" id="3.6.1.31"/>
    </reaction>
</comment>
<dbReference type="EMBL" id="JAJEQR010000007">
    <property type="protein sequence ID" value="MCC2230010.1"/>
    <property type="molecule type" value="Genomic_DNA"/>
</dbReference>
<feature type="domain" description="Phosphoribosyl-AMP cyclohydrolase" evidence="15">
    <location>
        <begin position="35"/>
        <end position="108"/>
    </location>
</feature>
<evidence type="ECO:0000259" key="15">
    <source>
        <dbReference type="Pfam" id="PF01502"/>
    </source>
</evidence>
<evidence type="ECO:0000256" key="8">
    <source>
        <dbReference type="ARBA" id="ARBA00022605"/>
    </source>
</evidence>
<keyword evidence="7 14" id="KW-0963">Cytoplasm</keyword>
<dbReference type="Gene3D" id="3.10.20.810">
    <property type="entry name" value="Phosphoribosyl-AMP cyclohydrolase"/>
    <property type="match status" value="1"/>
</dbReference>
<dbReference type="SUPFAM" id="SSF141734">
    <property type="entry name" value="HisI-like"/>
    <property type="match status" value="1"/>
</dbReference>
<name>A0AAE3E8K6_9FIRM</name>
<comment type="similarity">
    <text evidence="14">Belongs to the PRA-CH family.</text>
</comment>
<sequence>MPQITLDLPFSSLKLGPDGLLPVVVQDNRSGEVLMVAYMNEKAYNATLQTGRMTYYSRSRKELWLKGDTSGHYQYVRSLFIDCDQDTLLAKVDQIGAACHTGNHSCFFTKIAGNSLAEEKSGTACEEMN</sequence>
<evidence type="ECO:0000313" key="16">
    <source>
        <dbReference type="EMBL" id="MCC2230010.1"/>
    </source>
</evidence>
<evidence type="ECO:0000256" key="12">
    <source>
        <dbReference type="ARBA" id="ARBA00022842"/>
    </source>
</evidence>
<evidence type="ECO:0000313" key="17">
    <source>
        <dbReference type="Proteomes" id="UP001198182"/>
    </source>
</evidence>
<dbReference type="EC" id="3.5.4.19" evidence="14"/>
<keyword evidence="13 14" id="KW-0368">Histidine biosynthesis</keyword>
<reference evidence="16" key="1">
    <citation type="submission" date="2021-10" db="EMBL/GenBank/DDBJ databases">
        <title>Anaerobic single-cell dispensing facilitates the cultivation of human gut bacteria.</title>
        <authorList>
            <person name="Afrizal A."/>
        </authorList>
    </citation>
    <scope>NUCLEOTIDE SEQUENCE</scope>
    <source>
        <strain evidence="16">CLA-AA-H215</strain>
    </source>
</reference>
<feature type="binding site" evidence="14">
    <location>
        <position position="83"/>
    </location>
    <ligand>
        <name>Zn(2+)</name>
        <dbReference type="ChEBI" id="CHEBI:29105"/>
        <note>ligand shared between dimeric partners</note>
    </ligand>
</feature>
<feature type="binding site" evidence="14">
    <location>
        <position position="99"/>
    </location>
    <ligand>
        <name>Zn(2+)</name>
        <dbReference type="ChEBI" id="CHEBI:29105"/>
        <note>ligand shared between dimeric partners</note>
    </ligand>
</feature>
<evidence type="ECO:0000256" key="9">
    <source>
        <dbReference type="ARBA" id="ARBA00022723"/>
    </source>
</evidence>
<evidence type="ECO:0000256" key="11">
    <source>
        <dbReference type="ARBA" id="ARBA00022833"/>
    </source>
</evidence>
<comment type="similarity">
    <text evidence="5">In the C-terminal section; belongs to the PRA-PH family.</text>
</comment>
<evidence type="ECO:0000256" key="5">
    <source>
        <dbReference type="ARBA" id="ARBA00007731"/>
    </source>
</evidence>
<dbReference type="GO" id="GO:0008270">
    <property type="term" value="F:zinc ion binding"/>
    <property type="evidence" value="ECO:0007669"/>
    <property type="project" value="UniProtKB-UniRule"/>
</dbReference>
<feature type="binding site" evidence="14">
    <location>
        <position position="82"/>
    </location>
    <ligand>
        <name>Mg(2+)</name>
        <dbReference type="ChEBI" id="CHEBI:18420"/>
    </ligand>
</feature>
<dbReference type="GO" id="GO:0000287">
    <property type="term" value="F:magnesium ion binding"/>
    <property type="evidence" value="ECO:0007669"/>
    <property type="project" value="UniProtKB-UniRule"/>
</dbReference>